<name>A0A3L9HPE7_ECOLX</name>
<accession>A0A3L9HPE7</accession>
<proteinExistence type="predicted"/>
<dbReference type="AlphaFoldDB" id="A0A3L9HPE7"/>
<gene>
    <name evidence="1" type="ORF">EAI46_36795</name>
</gene>
<protein>
    <submittedName>
        <fullName evidence="1">Sulfite reductase subunit alpha</fullName>
    </submittedName>
</protein>
<dbReference type="EMBL" id="RDDM01001742">
    <property type="protein sequence ID" value="RLY31063.1"/>
    <property type="molecule type" value="Genomic_DNA"/>
</dbReference>
<dbReference type="Proteomes" id="UP000281340">
    <property type="component" value="Unassembled WGS sequence"/>
</dbReference>
<dbReference type="SUPFAM" id="SSF52343">
    <property type="entry name" value="Ferredoxin reductase-like, C-terminal NADP-linked domain"/>
    <property type="match status" value="1"/>
</dbReference>
<evidence type="ECO:0000313" key="2">
    <source>
        <dbReference type="Proteomes" id="UP000281340"/>
    </source>
</evidence>
<sequence>DANRMAKDVEQALLEVIAEFGGMDTEAADEFLSELRVERRYQRDVY</sequence>
<dbReference type="Gene3D" id="3.40.50.80">
    <property type="entry name" value="Nucleotide-binding domain of ferredoxin-NADP reductase (FNR) module"/>
    <property type="match status" value="1"/>
</dbReference>
<comment type="caution">
    <text evidence="1">The sequence shown here is derived from an EMBL/GenBank/DDBJ whole genome shotgun (WGS) entry which is preliminary data.</text>
</comment>
<reference evidence="1 2" key="1">
    <citation type="submission" date="2018-10" db="EMBL/GenBank/DDBJ databases">
        <title>Comparison of Escherichia coli isolates recovered from retail chicken and from chicken fecal samples by antimicrobial susceptibility test and whole genome sequencing.</title>
        <authorList>
            <person name="Tang B."/>
            <person name="Ma Y."/>
            <person name="He X."/>
            <person name="Cao L."/>
            <person name="Xia X."/>
            <person name="Yang H."/>
        </authorList>
    </citation>
    <scope>NUCLEOTIDE SEQUENCE [LARGE SCALE GENOMIC DNA]</scope>
    <source>
        <strain evidence="1 2">CMJH98b</strain>
    </source>
</reference>
<organism evidence="1 2">
    <name type="scientific">Escherichia coli</name>
    <dbReference type="NCBI Taxonomy" id="562"/>
    <lineage>
        <taxon>Bacteria</taxon>
        <taxon>Pseudomonadati</taxon>
        <taxon>Pseudomonadota</taxon>
        <taxon>Gammaproteobacteria</taxon>
        <taxon>Enterobacterales</taxon>
        <taxon>Enterobacteriaceae</taxon>
        <taxon>Escherichia</taxon>
    </lineage>
</organism>
<dbReference type="InterPro" id="IPR039261">
    <property type="entry name" value="FNR_nucleotide-bd"/>
</dbReference>
<evidence type="ECO:0000313" key="1">
    <source>
        <dbReference type="EMBL" id="RLY31063.1"/>
    </source>
</evidence>
<feature type="non-terminal residue" evidence="1">
    <location>
        <position position="1"/>
    </location>
</feature>